<accession>A0AAX3DW43</accession>
<organism evidence="1 2">
    <name type="scientific">Rhodopseudomonas palustris</name>
    <dbReference type="NCBI Taxonomy" id="1076"/>
    <lineage>
        <taxon>Bacteria</taxon>
        <taxon>Pseudomonadati</taxon>
        <taxon>Pseudomonadota</taxon>
        <taxon>Alphaproteobacteria</taxon>
        <taxon>Hyphomicrobiales</taxon>
        <taxon>Nitrobacteraceae</taxon>
        <taxon>Rhodopseudomonas</taxon>
    </lineage>
</organism>
<name>A0AAX3DW43_RHOPL</name>
<dbReference type="EMBL" id="CP076676">
    <property type="protein sequence ID" value="UYO38998.1"/>
    <property type="molecule type" value="Genomic_DNA"/>
</dbReference>
<dbReference type="AlphaFoldDB" id="A0AAX3DW43"/>
<dbReference type="Proteomes" id="UP001163166">
    <property type="component" value="Chromosome"/>
</dbReference>
<protein>
    <recommendedName>
        <fullName evidence="3">ApeA N-terminal domain-containing protein</fullName>
    </recommendedName>
</protein>
<sequence length="383" mass="42962">MGIDVKNLGEPILLKEVNIHGIAAKYARGGENLEVWTRIVASSDQKLFHDVVGNLVGAIEQCARQSGSHIKLDTANTILVVIRPDNSAELWVDAAAVVHETTLKRPGPLSAGTVLFENDIVDVQGMWFPLVDIGSNDRIICIFREGWRFGLLFDGNSKDQLSIADAKRDMGGLYRRMKYADLYAAMSHQPTFGRLVEAGWFPFLELMDGEFAKLIAVCQAGFELDEDEARLVEAFSEARLERMFERWMQRPHLKIREAILRSAINAFKSRDPVSVIKNVLTEIEGVLADAYFQTHGEHSRKITKLLDFAVGFAEQRAGKDTLYFPSEFATYLRNYAFSDFDRHRADGAVSRHAVGHGALAASQYTMPRALQALLTLDQFVFYT</sequence>
<reference evidence="1" key="1">
    <citation type="journal article" date="2022" name="Biol. Control">
        <title>In silico genomic analysis of Rhodopseudomonas palustris strains revealed potential biocontrol agents and crop yield enhancers.</title>
        <authorList>
            <person name="Surachat K."/>
            <person name="Kantachote D."/>
            <person name="Deachamag P."/>
            <person name="Wonglapsuwan M."/>
        </authorList>
    </citation>
    <scope>NUCLEOTIDE SEQUENCE</scope>
    <source>
        <strain evidence="1">TLS06</strain>
    </source>
</reference>
<proteinExistence type="predicted"/>
<dbReference type="RefSeq" id="WP_264074446.1">
    <property type="nucleotide sequence ID" value="NZ_CP076676.1"/>
</dbReference>
<evidence type="ECO:0008006" key="3">
    <source>
        <dbReference type="Google" id="ProtNLM"/>
    </source>
</evidence>
<evidence type="ECO:0000313" key="2">
    <source>
        <dbReference type="Proteomes" id="UP001163166"/>
    </source>
</evidence>
<evidence type="ECO:0000313" key="1">
    <source>
        <dbReference type="EMBL" id="UYO38998.1"/>
    </source>
</evidence>
<gene>
    <name evidence="1" type="ORF">KQX62_20095</name>
</gene>